<feature type="signal peptide" evidence="6">
    <location>
        <begin position="1"/>
        <end position="24"/>
    </location>
</feature>
<evidence type="ECO:0000313" key="9">
    <source>
        <dbReference type="Proteomes" id="UP000027120"/>
    </source>
</evidence>
<dbReference type="InterPro" id="IPR011009">
    <property type="entry name" value="Kinase-like_dom_sf"/>
</dbReference>
<feature type="chain" id="PRO_5001641225" description="Protein kinase domain-containing protein" evidence="6">
    <location>
        <begin position="25"/>
        <end position="176"/>
    </location>
</feature>
<dbReference type="SUPFAM" id="SSF56112">
    <property type="entry name" value="Protein kinase-like (PK-like)"/>
    <property type="match status" value="1"/>
</dbReference>
<accession>A0A067FM02</accession>
<protein>
    <recommendedName>
        <fullName evidence="7">Protein kinase domain-containing protein</fullName>
    </recommendedName>
</protein>
<evidence type="ECO:0000313" key="8">
    <source>
        <dbReference type="EMBL" id="KDO64176.1"/>
    </source>
</evidence>
<evidence type="ECO:0000256" key="2">
    <source>
        <dbReference type="ARBA" id="ARBA00022729"/>
    </source>
</evidence>
<keyword evidence="3" id="KW-0677">Repeat</keyword>
<evidence type="ECO:0000256" key="1">
    <source>
        <dbReference type="ARBA" id="ARBA00004370"/>
    </source>
</evidence>
<dbReference type="Pfam" id="PF00069">
    <property type="entry name" value="Pkinase"/>
    <property type="match status" value="1"/>
</dbReference>
<proteinExistence type="predicted"/>
<dbReference type="GO" id="GO:0004672">
    <property type="term" value="F:protein kinase activity"/>
    <property type="evidence" value="ECO:0007669"/>
    <property type="project" value="InterPro"/>
</dbReference>
<keyword evidence="2 6" id="KW-0732">Signal</keyword>
<keyword evidence="4" id="KW-0472">Membrane</keyword>
<sequence length="176" mass="19734">MTSRFRRSVSLAMRLHIALGLAEGILYLHTEADPPIIHWDIKATNTLLDSKFTPKVFDFEISRLAPVPNINGVVGHVSIVVKGTHTQQLTEKSDIYGLGIACLYMGLYSFEYLKRFMSLALKYCEDETKARPSMLEVARQLENISSMLPESDTIPTESDISASGEILEYFLCITTN</sequence>
<evidence type="ECO:0000256" key="4">
    <source>
        <dbReference type="ARBA" id="ARBA00023136"/>
    </source>
</evidence>
<name>A0A067FM02_CITSI</name>
<reference evidence="8 9" key="1">
    <citation type="submission" date="2014-04" db="EMBL/GenBank/DDBJ databases">
        <authorList>
            <consortium name="International Citrus Genome Consortium"/>
            <person name="Gmitter F."/>
            <person name="Chen C."/>
            <person name="Farmerie W."/>
            <person name="Harkins T."/>
            <person name="Desany B."/>
            <person name="Mohiuddin M."/>
            <person name="Kodira C."/>
            <person name="Borodovsky M."/>
            <person name="Lomsadze A."/>
            <person name="Burns P."/>
            <person name="Jenkins J."/>
            <person name="Prochnik S."/>
            <person name="Shu S."/>
            <person name="Chapman J."/>
            <person name="Pitluck S."/>
            <person name="Schmutz J."/>
            <person name="Rokhsar D."/>
        </authorList>
    </citation>
    <scope>NUCLEOTIDE SEQUENCE</scope>
</reference>
<dbReference type="Gene3D" id="1.10.510.10">
    <property type="entry name" value="Transferase(Phosphotransferase) domain 1"/>
    <property type="match status" value="1"/>
</dbReference>
<dbReference type="GO" id="GO:0016020">
    <property type="term" value="C:membrane"/>
    <property type="evidence" value="ECO:0007669"/>
    <property type="project" value="UniProtKB-SubCell"/>
</dbReference>
<dbReference type="PANTHER" id="PTHR45974">
    <property type="entry name" value="RECEPTOR-LIKE PROTEIN 55"/>
    <property type="match status" value="1"/>
</dbReference>
<dbReference type="SMR" id="A0A067FM02"/>
<dbReference type="PROSITE" id="PS50011">
    <property type="entry name" value="PROTEIN_KINASE_DOM"/>
    <property type="match status" value="1"/>
</dbReference>
<keyword evidence="5" id="KW-0325">Glycoprotein</keyword>
<comment type="subcellular location">
    <subcellularLocation>
        <location evidence="1">Membrane</location>
    </subcellularLocation>
</comment>
<evidence type="ECO:0000256" key="6">
    <source>
        <dbReference type="SAM" id="SignalP"/>
    </source>
</evidence>
<organism evidence="8 9">
    <name type="scientific">Citrus sinensis</name>
    <name type="common">Sweet orange</name>
    <name type="synonym">Citrus aurantium var. sinensis</name>
    <dbReference type="NCBI Taxonomy" id="2711"/>
    <lineage>
        <taxon>Eukaryota</taxon>
        <taxon>Viridiplantae</taxon>
        <taxon>Streptophyta</taxon>
        <taxon>Embryophyta</taxon>
        <taxon>Tracheophyta</taxon>
        <taxon>Spermatophyta</taxon>
        <taxon>Magnoliopsida</taxon>
        <taxon>eudicotyledons</taxon>
        <taxon>Gunneridae</taxon>
        <taxon>Pentapetalae</taxon>
        <taxon>rosids</taxon>
        <taxon>malvids</taxon>
        <taxon>Sapindales</taxon>
        <taxon>Rutaceae</taxon>
        <taxon>Aurantioideae</taxon>
        <taxon>Citrus</taxon>
    </lineage>
</organism>
<evidence type="ECO:0000259" key="7">
    <source>
        <dbReference type="PROSITE" id="PS50011"/>
    </source>
</evidence>
<dbReference type="Proteomes" id="UP000027120">
    <property type="component" value="Unassembled WGS sequence"/>
</dbReference>
<evidence type="ECO:0000256" key="3">
    <source>
        <dbReference type="ARBA" id="ARBA00022737"/>
    </source>
</evidence>
<evidence type="ECO:0000256" key="5">
    <source>
        <dbReference type="ARBA" id="ARBA00023180"/>
    </source>
</evidence>
<gene>
    <name evidence="8" type="ORF">CISIN_1g044320mg</name>
</gene>
<dbReference type="GO" id="GO:0005524">
    <property type="term" value="F:ATP binding"/>
    <property type="evidence" value="ECO:0007669"/>
    <property type="project" value="InterPro"/>
</dbReference>
<keyword evidence="9" id="KW-1185">Reference proteome</keyword>
<dbReference type="InterPro" id="IPR000719">
    <property type="entry name" value="Prot_kinase_dom"/>
</dbReference>
<dbReference type="EMBL" id="KK784908">
    <property type="protein sequence ID" value="KDO64176.1"/>
    <property type="molecule type" value="Genomic_DNA"/>
</dbReference>
<dbReference type="PANTHER" id="PTHR45974:SF23">
    <property type="entry name" value="PROTEIN KINASE DOMAIN-CONTAINING PROTEIN"/>
    <property type="match status" value="1"/>
</dbReference>
<dbReference type="PROSITE" id="PS00108">
    <property type="entry name" value="PROTEIN_KINASE_ST"/>
    <property type="match status" value="1"/>
</dbReference>
<dbReference type="InterPro" id="IPR008271">
    <property type="entry name" value="Ser/Thr_kinase_AS"/>
</dbReference>
<dbReference type="AlphaFoldDB" id="A0A067FM02"/>
<feature type="domain" description="Protein kinase" evidence="7">
    <location>
        <begin position="1"/>
        <end position="176"/>
    </location>
</feature>